<dbReference type="Proteomes" id="UP001219525">
    <property type="component" value="Unassembled WGS sequence"/>
</dbReference>
<feature type="region of interest" description="Disordered" evidence="1">
    <location>
        <begin position="62"/>
        <end position="84"/>
    </location>
</feature>
<keyword evidence="3" id="KW-1185">Reference proteome</keyword>
<feature type="compositionally biased region" description="Basic residues" evidence="1">
    <location>
        <begin position="73"/>
        <end position="83"/>
    </location>
</feature>
<feature type="compositionally biased region" description="Basic and acidic residues" evidence="1">
    <location>
        <begin position="12"/>
        <end position="28"/>
    </location>
</feature>
<sequence length="374" mass="42683">MAPLKQRRHMQRMRDARGAPKNAGKENEPNFQPSLSLKSRAIQDLKRRADAAEISEKKIIRENEQLKREQKKAARREKRHRQKINNLKQRVKEAEDEFQKATAHGEAQVRKILKRRAEDENGWRRRLANAGRRLSEAEQHRARTTEELKTKLGALAHLRAVSSSLRERSKNGSRTAKHILRMRAKRGRAYKVELRAIARVLVSSGCKEGKVGDLMQDIARIFGVDLDRAMSRRTVRRAVLEGLVASQVQLGVEMKYSEDITMSSDSTSRRKLNYQSHHIHMRVPVKNTDGSVSVSTDPKIRFLGIASTVDHSTATSKAAWLTIYNDIISTYNASPLGRRLGTLDLRMICRMLRGMCGDHANNEKALSEECYSWC</sequence>
<comment type="caution">
    <text evidence="2">The sequence shown here is derived from an EMBL/GenBank/DDBJ whole genome shotgun (WGS) entry which is preliminary data.</text>
</comment>
<dbReference type="EMBL" id="JARJCW010000193">
    <property type="protein sequence ID" value="KAJ7187560.1"/>
    <property type="molecule type" value="Genomic_DNA"/>
</dbReference>
<gene>
    <name evidence="2" type="ORF">GGX14DRAFT_580983</name>
</gene>
<protein>
    <submittedName>
        <fullName evidence="2">Uncharacterized protein</fullName>
    </submittedName>
</protein>
<evidence type="ECO:0000313" key="3">
    <source>
        <dbReference type="Proteomes" id="UP001219525"/>
    </source>
</evidence>
<name>A0AAD6Y2S9_9AGAR</name>
<dbReference type="AlphaFoldDB" id="A0AAD6Y2S9"/>
<feature type="compositionally biased region" description="Basic and acidic residues" evidence="1">
    <location>
        <begin position="62"/>
        <end position="72"/>
    </location>
</feature>
<accession>A0AAD6Y2S9</accession>
<reference evidence="2" key="1">
    <citation type="submission" date="2023-03" db="EMBL/GenBank/DDBJ databases">
        <title>Massive genome expansion in bonnet fungi (Mycena s.s.) driven by repeated elements and novel gene families across ecological guilds.</title>
        <authorList>
            <consortium name="Lawrence Berkeley National Laboratory"/>
            <person name="Harder C.B."/>
            <person name="Miyauchi S."/>
            <person name="Viragh M."/>
            <person name="Kuo A."/>
            <person name="Thoen E."/>
            <person name="Andreopoulos B."/>
            <person name="Lu D."/>
            <person name="Skrede I."/>
            <person name="Drula E."/>
            <person name="Henrissat B."/>
            <person name="Morin E."/>
            <person name="Kohler A."/>
            <person name="Barry K."/>
            <person name="LaButti K."/>
            <person name="Morin E."/>
            <person name="Salamov A."/>
            <person name="Lipzen A."/>
            <person name="Mereny Z."/>
            <person name="Hegedus B."/>
            <person name="Baldrian P."/>
            <person name="Stursova M."/>
            <person name="Weitz H."/>
            <person name="Taylor A."/>
            <person name="Grigoriev I.V."/>
            <person name="Nagy L.G."/>
            <person name="Martin F."/>
            <person name="Kauserud H."/>
        </authorList>
    </citation>
    <scope>NUCLEOTIDE SEQUENCE</scope>
    <source>
        <strain evidence="2">9144</strain>
    </source>
</reference>
<feature type="region of interest" description="Disordered" evidence="1">
    <location>
        <begin position="1"/>
        <end position="39"/>
    </location>
</feature>
<feature type="compositionally biased region" description="Basic residues" evidence="1">
    <location>
        <begin position="1"/>
        <end position="11"/>
    </location>
</feature>
<organism evidence="2 3">
    <name type="scientific">Mycena pura</name>
    <dbReference type="NCBI Taxonomy" id="153505"/>
    <lineage>
        <taxon>Eukaryota</taxon>
        <taxon>Fungi</taxon>
        <taxon>Dikarya</taxon>
        <taxon>Basidiomycota</taxon>
        <taxon>Agaricomycotina</taxon>
        <taxon>Agaricomycetes</taxon>
        <taxon>Agaricomycetidae</taxon>
        <taxon>Agaricales</taxon>
        <taxon>Marasmiineae</taxon>
        <taxon>Mycenaceae</taxon>
        <taxon>Mycena</taxon>
    </lineage>
</organism>
<evidence type="ECO:0000313" key="2">
    <source>
        <dbReference type="EMBL" id="KAJ7187560.1"/>
    </source>
</evidence>
<proteinExistence type="predicted"/>
<evidence type="ECO:0000256" key="1">
    <source>
        <dbReference type="SAM" id="MobiDB-lite"/>
    </source>
</evidence>